<dbReference type="EMBL" id="JACGWJ010000014">
    <property type="protein sequence ID" value="KAL0373314.1"/>
    <property type="molecule type" value="Genomic_DNA"/>
</dbReference>
<protein>
    <submittedName>
        <fullName evidence="1">Uncharacterized protein</fullName>
    </submittedName>
</protein>
<gene>
    <name evidence="1" type="ORF">Sradi_3247100</name>
</gene>
<comment type="caution">
    <text evidence="1">The sequence shown here is derived from an EMBL/GenBank/DDBJ whole genome shotgun (WGS) entry which is preliminary data.</text>
</comment>
<dbReference type="AlphaFoldDB" id="A0AAW2QZT6"/>
<reference evidence="1" key="2">
    <citation type="journal article" date="2024" name="Plant">
        <title>Genomic evolution and insights into agronomic trait innovations of Sesamum species.</title>
        <authorList>
            <person name="Miao H."/>
            <person name="Wang L."/>
            <person name="Qu L."/>
            <person name="Liu H."/>
            <person name="Sun Y."/>
            <person name="Le M."/>
            <person name="Wang Q."/>
            <person name="Wei S."/>
            <person name="Zheng Y."/>
            <person name="Lin W."/>
            <person name="Duan Y."/>
            <person name="Cao H."/>
            <person name="Xiong S."/>
            <person name="Wang X."/>
            <person name="Wei L."/>
            <person name="Li C."/>
            <person name="Ma Q."/>
            <person name="Ju M."/>
            <person name="Zhao R."/>
            <person name="Li G."/>
            <person name="Mu C."/>
            <person name="Tian Q."/>
            <person name="Mei H."/>
            <person name="Zhang T."/>
            <person name="Gao T."/>
            <person name="Zhang H."/>
        </authorList>
    </citation>
    <scope>NUCLEOTIDE SEQUENCE</scope>
    <source>
        <strain evidence="1">G02</strain>
    </source>
</reference>
<reference evidence="1" key="1">
    <citation type="submission" date="2020-06" db="EMBL/GenBank/DDBJ databases">
        <authorList>
            <person name="Li T."/>
            <person name="Hu X."/>
            <person name="Zhang T."/>
            <person name="Song X."/>
            <person name="Zhang H."/>
            <person name="Dai N."/>
            <person name="Sheng W."/>
            <person name="Hou X."/>
            <person name="Wei L."/>
        </authorList>
    </citation>
    <scope>NUCLEOTIDE SEQUENCE</scope>
    <source>
        <strain evidence="1">G02</strain>
        <tissue evidence="1">Leaf</tissue>
    </source>
</reference>
<name>A0AAW2QZT6_SESRA</name>
<proteinExistence type="predicted"/>
<sequence>MAPTSNWLNHCWAALAKLVTKTRYLIPSVYLCKRAMFAKRERCSKGSIVPSYSAIAGVWQFAGISSAITTYVKGTLCLSSSGAPPI</sequence>
<accession>A0AAW2QZT6</accession>
<organism evidence="1">
    <name type="scientific">Sesamum radiatum</name>
    <name type="common">Black benniseed</name>
    <dbReference type="NCBI Taxonomy" id="300843"/>
    <lineage>
        <taxon>Eukaryota</taxon>
        <taxon>Viridiplantae</taxon>
        <taxon>Streptophyta</taxon>
        <taxon>Embryophyta</taxon>
        <taxon>Tracheophyta</taxon>
        <taxon>Spermatophyta</taxon>
        <taxon>Magnoliopsida</taxon>
        <taxon>eudicotyledons</taxon>
        <taxon>Gunneridae</taxon>
        <taxon>Pentapetalae</taxon>
        <taxon>asterids</taxon>
        <taxon>lamiids</taxon>
        <taxon>Lamiales</taxon>
        <taxon>Pedaliaceae</taxon>
        <taxon>Sesamum</taxon>
    </lineage>
</organism>
<evidence type="ECO:0000313" key="1">
    <source>
        <dbReference type="EMBL" id="KAL0373314.1"/>
    </source>
</evidence>